<name>A0A2K8UAU1_9GAMM</name>
<sequence length="283" mass="31537">MRRIGSLPGAARVIVESRGRPDLLAKLYLPGQASAERFAKLRAMLADPPRDEMRLSEFKHPSIAWPLAGLNEGRRFAGFVMPRIHGGHALFNAYLLPPRGALDLDWRARHQVAKNLCIALNALHAKGYVMGDINERNILVNAQGLVTLVDTDSYQVRAGPVVHRCTVGMPEYTPPELHGQRFDRIDRSPEHDRFGLAVLVFKLLMDGRHPFAGVPTDLQRSYGKVDEWCIKSGIFPWSANAHFRKPRRRVRSIASPPDWPPSSSGASSPATVHRRRGPCRANG</sequence>
<evidence type="ECO:0000313" key="3">
    <source>
        <dbReference type="EMBL" id="AUB82675.1"/>
    </source>
</evidence>
<keyword evidence="4" id="KW-1185">Reference proteome</keyword>
<dbReference type="InterPro" id="IPR000719">
    <property type="entry name" value="Prot_kinase_dom"/>
</dbReference>
<dbReference type="GO" id="GO:0005524">
    <property type="term" value="F:ATP binding"/>
    <property type="evidence" value="ECO:0007669"/>
    <property type="project" value="InterPro"/>
</dbReference>
<evidence type="ECO:0000313" key="4">
    <source>
        <dbReference type="Proteomes" id="UP000232638"/>
    </source>
</evidence>
<dbReference type="Gene3D" id="1.10.510.10">
    <property type="entry name" value="Transferase(Phosphotransferase) domain 1"/>
    <property type="match status" value="1"/>
</dbReference>
<dbReference type="PROSITE" id="PS50011">
    <property type="entry name" value="PROTEIN_KINASE_DOM"/>
    <property type="match status" value="1"/>
</dbReference>
<feature type="compositionally biased region" description="Low complexity" evidence="1">
    <location>
        <begin position="252"/>
        <end position="270"/>
    </location>
</feature>
<dbReference type="Proteomes" id="UP000232638">
    <property type="component" value="Chromosome"/>
</dbReference>
<dbReference type="SUPFAM" id="SSF56112">
    <property type="entry name" value="Protein kinase-like (PK-like)"/>
    <property type="match status" value="1"/>
</dbReference>
<proteinExistence type="predicted"/>
<gene>
    <name evidence="3" type="ORF">THSYN_18175</name>
</gene>
<dbReference type="InterPro" id="IPR011009">
    <property type="entry name" value="Kinase-like_dom_sf"/>
</dbReference>
<organism evidence="3 4">
    <name type="scientific">Candidatus Thiodictyon syntrophicum</name>
    <dbReference type="NCBI Taxonomy" id="1166950"/>
    <lineage>
        <taxon>Bacteria</taxon>
        <taxon>Pseudomonadati</taxon>
        <taxon>Pseudomonadota</taxon>
        <taxon>Gammaproteobacteria</taxon>
        <taxon>Chromatiales</taxon>
        <taxon>Chromatiaceae</taxon>
        <taxon>Thiodictyon</taxon>
    </lineage>
</organism>
<protein>
    <recommendedName>
        <fullName evidence="2">Protein kinase domain-containing protein</fullName>
    </recommendedName>
</protein>
<reference evidence="3 4" key="1">
    <citation type="submission" date="2017-03" db="EMBL/GenBank/DDBJ databases">
        <title>Complete genome sequence of Candidatus 'Thiodictyon syntrophicum' sp. nov. strain Cad16T, a photolithoautotroph purple sulfur bacterium isolated from an alpine meromictic lake.</title>
        <authorList>
            <person name="Luedin S.M."/>
            <person name="Pothier J.F."/>
            <person name="Danza F."/>
            <person name="Storelli N."/>
            <person name="Wittwer M."/>
            <person name="Tonolla M."/>
        </authorList>
    </citation>
    <scope>NUCLEOTIDE SEQUENCE [LARGE SCALE GENOMIC DNA]</scope>
    <source>
        <strain evidence="3 4">Cad16T</strain>
    </source>
</reference>
<dbReference type="GO" id="GO:0004672">
    <property type="term" value="F:protein kinase activity"/>
    <property type="evidence" value="ECO:0007669"/>
    <property type="project" value="InterPro"/>
</dbReference>
<dbReference type="KEGG" id="tsy:THSYN_18175"/>
<feature type="region of interest" description="Disordered" evidence="1">
    <location>
        <begin position="248"/>
        <end position="283"/>
    </location>
</feature>
<accession>A0A2K8UAU1</accession>
<feature type="compositionally biased region" description="Basic residues" evidence="1">
    <location>
        <begin position="272"/>
        <end position="283"/>
    </location>
</feature>
<dbReference type="Pfam" id="PF00069">
    <property type="entry name" value="Pkinase"/>
    <property type="match status" value="1"/>
</dbReference>
<feature type="domain" description="Protein kinase" evidence="2">
    <location>
        <begin position="1"/>
        <end position="283"/>
    </location>
</feature>
<dbReference type="AlphaFoldDB" id="A0A2K8UAU1"/>
<evidence type="ECO:0000256" key="1">
    <source>
        <dbReference type="SAM" id="MobiDB-lite"/>
    </source>
</evidence>
<dbReference type="EMBL" id="CP020370">
    <property type="protein sequence ID" value="AUB82675.1"/>
    <property type="molecule type" value="Genomic_DNA"/>
</dbReference>
<evidence type="ECO:0000259" key="2">
    <source>
        <dbReference type="PROSITE" id="PS50011"/>
    </source>
</evidence>